<dbReference type="InterPro" id="IPR036249">
    <property type="entry name" value="Thioredoxin-like_sf"/>
</dbReference>
<dbReference type="Proteomes" id="UP000011728">
    <property type="component" value="Chromosome"/>
</dbReference>
<reference evidence="2 3" key="1">
    <citation type="submission" date="2013-02" db="EMBL/GenBank/DDBJ databases">
        <title>Genome sequence of Clostridium saccharoperbutylacetonicum N1-4(HMT).</title>
        <authorList>
            <person name="Poehlein A."/>
            <person name="Daniel R."/>
        </authorList>
    </citation>
    <scope>NUCLEOTIDE SEQUENCE [LARGE SCALE GENOMIC DNA]</scope>
    <source>
        <strain evidence="3">N1-4(HMT)</strain>
    </source>
</reference>
<sequence>MNIQIFGTKKCFDTKKAERFFKERNIKYQLIDINEKAMSKGELTSVLKSVGINDLINNKSKDYTKLNFNNIRSADVKTELLFKNQKVMNTPVVRNGKEATVGYKVEVWSNWIAAEKSCKEI</sequence>
<evidence type="ECO:0000313" key="2">
    <source>
        <dbReference type="EMBL" id="AGF55424.1"/>
    </source>
</evidence>
<gene>
    <name evidence="2" type="ORF">Cspa_c16540</name>
</gene>
<dbReference type="PATRIC" id="fig|931276.5.peg.1624"/>
<dbReference type="eggNOG" id="COG1393">
    <property type="taxonomic scope" value="Bacteria"/>
</dbReference>
<dbReference type="PANTHER" id="PTHR30041">
    <property type="entry name" value="ARSENATE REDUCTASE"/>
    <property type="match status" value="1"/>
</dbReference>
<evidence type="ECO:0000256" key="1">
    <source>
        <dbReference type="PROSITE-ProRule" id="PRU01282"/>
    </source>
</evidence>
<dbReference type="RefSeq" id="WP_015391745.1">
    <property type="nucleotide sequence ID" value="NC_020291.1"/>
</dbReference>
<proteinExistence type="inferred from homology"/>
<evidence type="ECO:0000313" key="3">
    <source>
        <dbReference type="Proteomes" id="UP000011728"/>
    </source>
</evidence>
<dbReference type="EMBL" id="CP004121">
    <property type="protein sequence ID" value="AGF55424.1"/>
    <property type="molecule type" value="Genomic_DNA"/>
</dbReference>
<accession>M1MBW7</accession>
<dbReference type="PROSITE" id="PS51353">
    <property type="entry name" value="ARSC"/>
    <property type="match status" value="1"/>
</dbReference>
<dbReference type="AlphaFoldDB" id="M1MBW7"/>
<dbReference type="KEGG" id="csr:Cspa_c16540"/>
<organism evidence="2 3">
    <name type="scientific">Clostridium saccharoperbutylacetonicum N1-4(HMT)</name>
    <dbReference type="NCBI Taxonomy" id="931276"/>
    <lineage>
        <taxon>Bacteria</taxon>
        <taxon>Bacillati</taxon>
        <taxon>Bacillota</taxon>
        <taxon>Clostridia</taxon>
        <taxon>Eubacteriales</taxon>
        <taxon>Clostridiaceae</taxon>
        <taxon>Clostridium</taxon>
    </lineage>
</organism>
<dbReference type="InterPro" id="IPR006660">
    <property type="entry name" value="Arsenate_reductase-like"/>
</dbReference>
<keyword evidence="3" id="KW-1185">Reference proteome</keyword>
<dbReference type="OrthoDB" id="9803749at2"/>
<dbReference type="PANTHER" id="PTHR30041:SF8">
    <property type="entry name" value="PROTEIN YFFB"/>
    <property type="match status" value="1"/>
</dbReference>
<comment type="similarity">
    <text evidence="1">Belongs to the ArsC family.</text>
</comment>
<dbReference type="HOGENOM" id="CLU_116644_2_3_9"/>
<dbReference type="Gene3D" id="3.40.30.10">
    <property type="entry name" value="Glutaredoxin"/>
    <property type="match status" value="1"/>
</dbReference>
<dbReference type="SUPFAM" id="SSF52833">
    <property type="entry name" value="Thioredoxin-like"/>
    <property type="match status" value="1"/>
</dbReference>
<name>M1MBW7_9CLOT</name>
<protein>
    <submittedName>
        <fullName evidence="2">Glutaredoxin family protein, arsenate reductase</fullName>
    </submittedName>
</protein>
<dbReference type="Pfam" id="PF03960">
    <property type="entry name" value="ArsC"/>
    <property type="match status" value="1"/>
</dbReference>
<dbReference type="STRING" id="36745.CLSAP_16320"/>